<dbReference type="GO" id="GO:0004674">
    <property type="term" value="F:protein serine/threonine kinase activity"/>
    <property type="evidence" value="ECO:0007669"/>
    <property type="project" value="UniProtKB-KW"/>
</dbReference>
<keyword evidence="9" id="KW-1133">Transmembrane helix</keyword>
<dbReference type="PROSITE" id="PS00107">
    <property type="entry name" value="PROTEIN_KINASE_ATP"/>
    <property type="match status" value="1"/>
</dbReference>
<protein>
    <recommendedName>
        <fullName evidence="1">non-specific serine/threonine protein kinase</fullName>
        <ecNumber evidence="1">2.7.11.1</ecNumber>
    </recommendedName>
</protein>
<evidence type="ECO:0000256" key="2">
    <source>
        <dbReference type="ARBA" id="ARBA00022527"/>
    </source>
</evidence>
<feature type="compositionally biased region" description="Low complexity" evidence="8">
    <location>
        <begin position="353"/>
        <end position="378"/>
    </location>
</feature>
<dbReference type="InterPro" id="IPR000719">
    <property type="entry name" value="Prot_kinase_dom"/>
</dbReference>
<feature type="region of interest" description="Disordered" evidence="8">
    <location>
        <begin position="280"/>
        <end position="336"/>
    </location>
</feature>
<proteinExistence type="predicted"/>
<reference evidence="11 12" key="1">
    <citation type="submission" date="2019-04" db="EMBL/GenBank/DDBJ databases">
        <title>Draft genome sequences of Streptomyces avermitilis ATCC 31267.</title>
        <authorList>
            <person name="Komaki H."/>
            <person name="Tamura T."/>
            <person name="Hosoyama A."/>
        </authorList>
    </citation>
    <scope>NUCLEOTIDE SEQUENCE [LARGE SCALE GENOMIC DNA]</scope>
    <source>
        <strain evidence="11 12">ATCC 31267</strain>
    </source>
</reference>
<feature type="region of interest" description="Disordered" evidence="8">
    <location>
        <begin position="352"/>
        <end position="386"/>
    </location>
</feature>
<dbReference type="PROSITE" id="PS00108">
    <property type="entry name" value="PROTEIN_KINASE_ST"/>
    <property type="match status" value="1"/>
</dbReference>
<sequence>MPQQNAASPDAGVERLVAGRYRLLSVLGEGGMGTVWRARDEVLHREVAVKEVRAPVGLAVARVERMYTRLEREAWAAARISARGVVTVHDVATDDGRPWIVMEFVRGRSLGDVIGSQGALTPREAARIGAEVLAALRAAHGAGVLHRDVKPANVLLADDGRVVLTDFGIATVEGDSALTLTGEVVGSPEYLAPERALGQNPGPASDLWSLGALLYTAVQGRSPFRRTTPLGTLRAVVDDELPPPHRAGPLLSVIEGLMRKDPNNRMSAEQAEQELRLAGADGTSGAAPATPSAPLPAAATEELPTAESPLGETAPTATAAAGAPTVSVSSPVPENTTDARDMAVTVDAPTTKEPAAASGAPANTASASAAAPEAGTTATVDESTVDTPTATAVIPTATAVIPTAAVHPDASTAQAQTPLSGAVVADTAEAAAPVPRSSVDAVSLPTVDSPAVPGVPASPAPPRPAPEAASASGIAESPTVLAGPVSGPVSTAVSAVLASPAALELEGAEASGHGPTRRRRRIGYLTAAGAAVLALLVGGLGYALGGGDGESRKGASSPTGQAQAAASGAASGGSDHTSKQPVSVTVTGGATTYVGDCPPANSQAPRFTATFTVSELPFQFSYRWVSTNGSVIDRQWRTLAFPEGGPRTHEETVRLSTYAQTGTLRSQMAVEIRSPFETVSNSVPFSVTCASTTGG</sequence>
<evidence type="ECO:0000259" key="10">
    <source>
        <dbReference type="PROSITE" id="PS50011"/>
    </source>
</evidence>
<keyword evidence="6 7" id="KW-0067">ATP-binding</keyword>
<evidence type="ECO:0000256" key="9">
    <source>
        <dbReference type="SAM" id="Phobius"/>
    </source>
</evidence>
<keyword evidence="4 7" id="KW-0547">Nucleotide-binding</keyword>
<dbReference type="GO" id="GO:0005524">
    <property type="term" value="F:ATP binding"/>
    <property type="evidence" value="ECO:0007669"/>
    <property type="project" value="UniProtKB-UniRule"/>
</dbReference>
<feature type="compositionally biased region" description="Pro residues" evidence="8">
    <location>
        <begin position="456"/>
        <end position="465"/>
    </location>
</feature>
<dbReference type="CDD" id="cd14014">
    <property type="entry name" value="STKc_PknB_like"/>
    <property type="match status" value="1"/>
</dbReference>
<keyword evidence="2" id="KW-0723">Serine/threonine-protein kinase</keyword>
<feature type="domain" description="Protein kinase" evidence="10">
    <location>
        <begin position="21"/>
        <end position="277"/>
    </location>
</feature>
<dbReference type="PROSITE" id="PS50011">
    <property type="entry name" value="PROTEIN_KINASE_DOM"/>
    <property type="match status" value="1"/>
</dbReference>
<dbReference type="InterPro" id="IPR017441">
    <property type="entry name" value="Protein_kinase_ATP_BS"/>
</dbReference>
<evidence type="ECO:0000256" key="4">
    <source>
        <dbReference type="ARBA" id="ARBA00022741"/>
    </source>
</evidence>
<dbReference type="InterPro" id="IPR008271">
    <property type="entry name" value="Ser/Thr_kinase_AS"/>
</dbReference>
<keyword evidence="3" id="KW-0808">Transferase</keyword>
<feature type="binding site" evidence="7">
    <location>
        <position position="50"/>
    </location>
    <ligand>
        <name>ATP</name>
        <dbReference type="ChEBI" id="CHEBI:30616"/>
    </ligand>
</feature>
<dbReference type="EMBL" id="BJHY01000001">
    <property type="protein sequence ID" value="GDY70986.1"/>
    <property type="molecule type" value="Genomic_DNA"/>
</dbReference>
<evidence type="ECO:0000256" key="6">
    <source>
        <dbReference type="ARBA" id="ARBA00022840"/>
    </source>
</evidence>
<feature type="transmembrane region" description="Helical" evidence="9">
    <location>
        <begin position="522"/>
        <end position="544"/>
    </location>
</feature>
<dbReference type="PANTHER" id="PTHR43289:SF6">
    <property type="entry name" value="SERINE_THREONINE-PROTEIN KINASE NEKL-3"/>
    <property type="match status" value="1"/>
</dbReference>
<dbReference type="Gene3D" id="1.10.510.10">
    <property type="entry name" value="Transferase(Phosphotransferase) domain 1"/>
    <property type="match status" value="1"/>
</dbReference>
<evidence type="ECO:0000256" key="8">
    <source>
        <dbReference type="SAM" id="MobiDB-lite"/>
    </source>
</evidence>
<dbReference type="SMART" id="SM00220">
    <property type="entry name" value="S_TKc"/>
    <property type="match status" value="1"/>
</dbReference>
<keyword evidence="9" id="KW-0472">Membrane</keyword>
<feature type="region of interest" description="Disordered" evidence="8">
    <location>
        <begin position="450"/>
        <end position="472"/>
    </location>
</feature>
<dbReference type="SUPFAM" id="SSF56112">
    <property type="entry name" value="Protein kinase-like (PK-like)"/>
    <property type="match status" value="1"/>
</dbReference>
<feature type="compositionally biased region" description="Low complexity" evidence="8">
    <location>
        <begin position="286"/>
        <end position="333"/>
    </location>
</feature>
<feature type="compositionally biased region" description="Low complexity" evidence="8">
    <location>
        <begin position="554"/>
        <end position="574"/>
    </location>
</feature>
<dbReference type="PANTHER" id="PTHR43289">
    <property type="entry name" value="MITOGEN-ACTIVATED PROTEIN KINASE KINASE KINASE 20-RELATED"/>
    <property type="match status" value="1"/>
</dbReference>
<dbReference type="Pfam" id="PF00069">
    <property type="entry name" value="Pkinase"/>
    <property type="match status" value="1"/>
</dbReference>
<dbReference type="InterPro" id="IPR011009">
    <property type="entry name" value="Kinase-like_dom_sf"/>
</dbReference>
<dbReference type="Gene3D" id="3.30.200.20">
    <property type="entry name" value="Phosphorylase Kinase, domain 1"/>
    <property type="match status" value="1"/>
</dbReference>
<comment type="caution">
    <text evidence="11">The sequence shown here is derived from an EMBL/GenBank/DDBJ whole genome shotgun (WGS) entry which is preliminary data.</text>
</comment>
<keyword evidence="5" id="KW-0418">Kinase</keyword>
<evidence type="ECO:0000256" key="7">
    <source>
        <dbReference type="PROSITE-ProRule" id="PRU10141"/>
    </source>
</evidence>
<evidence type="ECO:0000313" key="12">
    <source>
        <dbReference type="Proteomes" id="UP000299211"/>
    </source>
</evidence>
<gene>
    <name evidence="11" type="ORF">SAV31267_004710</name>
</gene>
<evidence type="ECO:0000256" key="3">
    <source>
        <dbReference type="ARBA" id="ARBA00022679"/>
    </source>
</evidence>
<evidence type="ECO:0000256" key="5">
    <source>
        <dbReference type="ARBA" id="ARBA00022777"/>
    </source>
</evidence>
<dbReference type="Proteomes" id="UP000299211">
    <property type="component" value="Unassembled WGS sequence"/>
</dbReference>
<organism evidence="11 12">
    <name type="scientific">Streptomyces avermitilis</name>
    <dbReference type="NCBI Taxonomy" id="33903"/>
    <lineage>
        <taxon>Bacteria</taxon>
        <taxon>Bacillati</taxon>
        <taxon>Actinomycetota</taxon>
        <taxon>Actinomycetes</taxon>
        <taxon>Kitasatosporales</taxon>
        <taxon>Streptomycetaceae</taxon>
        <taxon>Streptomyces</taxon>
    </lineage>
</organism>
<dbReference type="AlphaFoldDB" id="A0A4D4MGL6"/>
<name>A0A4D4MGL6_STRAX</name>
<accession>A0A4D4MGL6</accession>
<dbReference type="EC" id="2.7.11.1" evidence="1"/>
<keyword evidence="9" id="KW-0812">Transmembrane</keyword>
<evidence type="ECO:0000256" key="1">
    <source>
        <dbReference type="ARBA" id="ARBA00012513"/>
    </source>
</evidence>
<evidence type="ECO:0000313" key="11">
    <source>
        <dbReference type="EMBL" id="GDY70986.1"/>
    </source>
</evidence>
<feature type="region of interest" description="Disordered" evidence="8">
    <location>
        <begin position="548"/>
        <end position="582"/>
    </location>
</feature>